<dbReference type="PANTHER" id="PTHR30244:SF34">
    <property type="entry name" value="DTDP-4-AMINO-4,6-DIDEOXYGALACTOSE TRANSAMINASE"/>
    <property type="match status" value="1"/>
</dbReference>
<reference evidence="2" key="1">
    <citation type="submission" date="2014-07" db="EMBL/GenBank/DDBJ databases">
        <title>Methanogenic archaea and the global carbon cycle.</title>
        <authorList>
            <person name="Henriksen J.R."/>
            <person name="Luke J."/>
            <person name="Reinhart S."/>
            <person name="Benedict M.N."/>
            <person name="Youngblut N.D."/>
            <person name="Metcalf M.E."/>
            <person name="Whitaker R.J."/>
            <person name="Metcalf W.W."/>
        </authorList>
    </citation>
    <scope>NUCLEOTIDE SEQUENCE [LARGE SCALE GENOMIC DNA]</scope>
    <source>
        <strain evidence="2">3</strain>
    </source>
</reference>
<gene>
    <name evidence="2" type="ORF">MSBR3_1612</name>
</gene>
<evidence type="ECO:0000256" key="1">
    <source>
        <dbReference type="RuleBase" id="RU004508"/>
    </source>
</evidence>
<accession>A0A0E3WX32</accession>
<name>A0A0E3WX32_METBA</name>
<keyword evidence="2" id="KW-0808">Transferase</keyword>
<dbReference type="AlphaFoldDB" id="A0A0E3WX32"/>
<keyword evidence="1" id="KW-0663">Pyridoxal phosphate</keyword>
<evidence type="ECO:0000313" key="3">
    <source>
        <dbReference type="Proteomes" id="UP000033066"/>
    </source>
</evidence>
<dbReference type="GO" id="GO:0030170">
    <property type="term" value="F:pyridoxal phosphate binding"/>
    <property type="evidence" value="ECO:0007669"/>
    <property type="project" value="TreeGrafter"/>
</dbReference>
<dbReference type="Pfam" id="PF01041">
    <property type="entry name" value="DegT_DnrJ_EryC1"/>
    <property type="match status" value="1"/>
</dbReference>
<dbReference type="InterPro" id="IPR015422">
    <property type="entry name" value="PyrdxlP-dep_Trfase_small"/>
</dbReference>
<dbReference type="KEGG" id="mbak:MSBR3_1612"/>
<dbReference type="CDD" id="cd00616">
    <property type="entry name" value="AHBA_syn"/>
    <property type="match status" value="1"/>
</dbReference>
<dbReference type="PIRSF" id="PIRSF000390">
    <property type="entry name" value="PLP_StrS"/>
    <property type="match status" value="1"/>
</dbReference>
<dbReference type="PANTHER" id="PTHR30244">
    <property type="entry name" value="TRANSAMINASE"/>
    <property type="match status" value="1"/>
</dbReference>
<dbReference type="Gene3D" id="3.90.1150.10">
    <property type="entry name" value="Aspartate Aminotransferase, domain 1"/>
    <property type="match status" value="1"/>
</dbReference>
<dbReference type="InterPro" id="IPR015424">
    <property type="entry name" value="PyrdxlP-dep_Trfase"/>
</dbReference>
<comment type="similarity">
    <text evidence="1">Belongs to the DegT/DnrJ/EryC1 family.</text>
</comment>
<evidence type="ECO:0000313" key="2">
    <source>
        <dbReference type="EMBL" id="AKB82190.1"/>
    </source>
</evidence>
<dbReference type="Gene3D" id="3.40.640.10">
    <property type="entry name" value="Type I PLP-dependent aspartate aminotransferase-like (Major domain)"/>
    <property type="match status" value="1"/>
</dbReference>
<sequence length="372" mass="41970">MIPLCRPYFDSEELYEIKEVLDSGWVSQGPKVREFENKVADYVGAKYAIAVTNCTASLHLALLSLGISMGDEVLVADYTFPATGHSVLYCGAKPIFVDVNLDTYNIDSDKIEEKITERTKAIIPVHTFGQPAEMDKIMKIAHDYNLKIVEDAACALGAKYKTEYAGTIGNIGCYSFHARKGITTGEGGMVVTSDKTLAEKIRYLSVFGMKSAWDREKDQILSIPEFSDIGYNYKMSDITAAIGVAQLKKIDMIIERKKKLAKYWDERLEDIDFISKPYVQKDVRHIYQSYVALIDKNINRNKLISKLMKHGIQTQIGTYASHIQPVYASQDKCPNSLDIFNRSIALPLYYELKEEDIDFVTKSIKISVSELK</sequence>
<dbReference type="GO" id="GO:0000271">
    <property type="term" value="P:polysaccharide biosynthetic process"/>
    <property type="evidence" value="ECO:0007669"/>
    <property type="project" value="TreeGrafter"/>
</dbReference>
<dbReference type="STRING" id="1434107.MSBR3_1612"/>
<dbReference type="InterPro" id="IPR015421">
    <property type="entry name" value="PyrdxlP-dep_Trfase_major"/>
</dbReference>
<dbReference type="OrthoDB" id="10355at2157"/>
<dbReference type="InterPro" id="IPR000653">
    <property type="entry name" value="DegT/StrS_aminotransferase"/>
</dbReference>
<dbReference type="GeneID" id="24789152"/>
<dbReference type="HOGENOM" id="CLU_033332_7_2_2"/>
<dbReference type="RefSeq" id="WP_048107564.1">
    <property type="nucleotide sequence ID" value="NZ_CP009517.1"/>
</dbReference>
<keyword evidence="3" id="KW-1185">Reference proteome</keyword>
<organism evidence="2 3">
    <name type="scientific">Methanosarcina barkeri 3</name>
    <dbReference type="NCBI Taxonomy" id="1434107"/>
    <lineage>
        <taxon>Archaea</taxon>
        <taxon>Methanobacteriati</taxon>
        <taxon>Methanobacteriota</taxon>
        <taxon>Stenosarchaea group</taxon>
        <taxon>Methanomicrobia</taxon>
        <taxon>Methanosarcinales</taxon>
        <taxon>Methanosarcinaceae</taxon>
        <taxon>Methanosarcina</taxon>
    </lineage>
</organism>
<proteinExistence type="inferred from homology"/>
<dbReference type="Proteomes" id="UP000033066">
    <property type="component" value="Chromosome"/>
</dbReference>
<keyword evidence="2" id="KW-0032">Aminotransferase</keyword>
<dbReference type="EMBL" id="CP009517">
    <property type="protein sequence ID" value="AKB82190.1"/>
    <property type="molecule type" value="Genomic_DNA"/>
</dbReference>
<dbReference type="PATRIC" id="fig|1434107.4.peg.2090"/>
<protein>
    <submittedName>
        <fullName evidence="2">Bacillosamine/Legionaminic acid biosynthesis aminotransferase PglE</fullName>
    </submittedName>
</protein>
<dbReference type="SUPFAM" id="SSF53383">
    <property type="entry name" value="PLP-dependent transferases"/>
    <property type="match status" value="1"/>
</dbReference>
<dbReference type="GO" id="GO:0008483">
    <property type="term" value="F:transaminase activity"/>
    <property type="evidence" value="ECO:0007669"/>
    <property type="project" value="UniProtKB-KW"/>
</dbReference>